<organism evidence="1 2">
    <name type="scientific">Rhododendron griersonianum</name>
    <dbReference type="NCBI Taxonomy" id="479676"/>
    <lineage>
        <taxon>Eukaryota</taxon>
        <taxon>Viridiplantae</taxon>
        <taxon>Streptophyta</taxon>
        <taxon>Embryophyta</taxon>
        <taxon>Tracheophyta</taxon>
        <taxon>Spermatophyta</taxon>
        <taxon>Magnoliopsida</taxon>
        <taxon>eudicotyledons</taxon>
        <taxon>Gunneridae</taxon>
        <taxon>Pentapetalae</taxon>
        <taxon>asterids</taxon>
        <taxon>Ericales</taxon>
        <taxon>Ericaceae</taxon>
        <taxon>Ericoideae</taxon>
        <taxon>Rhodoreae</taxon>
        <taxon>Rhododendron</taxon>
    </lineage>
</organism>
<reference evidence="1" key="1">
    <citation type="submission" date="2020-08" db="EMBL/GenBank/DDBJ databases">
        <title>Plant Genome Project.</title>
        <authorList>
            <person name="Zhang R.-G."/>
        </authorList>
    </citation>
    <scope>NUCLEOTIDE SEQUENCE</scope>
    <source>
        <strain evidence="1">WSP0</strain>
        <tissue evidence="1">Leaf</tissue>
    </source>
</reference>
<dbReference type="EMBL" id="JACTNZ010000005">
    <property type="protein sequence ID" value="KAG5548924.1"/>
    <property type="molecule type" value="Genomic_DNA"/>
</dbReference>
<protein>
    <submittedName>
        <fullName evidence="1">Uncharacterized protein</fullName>
    </submittedName>
</protein>
<keyword evidence="2" id="KW-1185">Reference proteome</keyword>
<evidence type="ECO:0000313" key="1">
    <source>
        <dbReference type="EMBL" id="KAG5548924.1"/>
    </source>
</evidence>
<sequence>MSTVPTLATTSVFVRIHKGQTELVRQGRSQVMRIRGKGFSPMLWKKILLWYYSRTILCVFSKKSGVWSIWSLNKFEIMCHNYCIPTFFYCLNLLNI</sequence>
<dbReference type="AlphaFoldDB" id="A0AAV6K9B6"/>
<proteinExistence type="predicted"/>
<gene>
    <name evidence="1" type="ORF">RHGRI_014329</name>
</gene>
<comment type="caution">
    <text evidence="1">The sequence shown here is derived from an EMBL/GenBank/DDBJ whole genome shotgun (WGS) entry which is preliminary data.</text>
</comment>
<dbReference type="Proteomes" id="UP000823749">
    <property type="component" value="Chromosome 5"/>
</dbReference>
<evidence type="ECO:0000313" key="2">
    <source>
        <dbReference type="Proteomes" id="UP000823749"/>
    </source>
</evidence>
<accession>A0AAV6K9B6</accession>
<name>A0AAV6K9B6_9ERIC</name>